<dbReference type="CDD" id="cd01335">
    <property type="entry name" value="Radical_SAM"/>
    <property type="match status" value="1"/>
</dbReference>
<dbReference type="PANTHER" id="PTHR13932:SF5">
    <property type="entry name" value="RADICAL S-ADENOSYL METHIONINE DOMAIN-CONTAINING PROTEIN 1, MITOCHONDRIAL"/>
    <property type="match status" value="1"/>
</dbReference>
<organism evidence="3 4">
    <name type="scientific">Candidatus Cryptobacteroides gallistercoris</name>
    <dbReference type="NCBI Taxonomy" id="2840765"/>
    <lineage>
        <taxon>Bacteria</taxon>
        <taxon>Pseudomonadati</taxon>
        <taxon>Bacteroidota</taxon>
        <taxon>Bacteroidia</taxon>
        <taxon>Bacteroidales</taxon>
        <taxon>Candidatus Cryptobacteroides</taxon>
    </lineage>
</organism>
<dbReference type="GO" id="GO:0051539">
    <property type="term" value="F:4 iron, 4 sulfur cluster binding"/>
    <property type="evidence" value="ECO:0007669"/>
    <property type="project" value="InterPro"/>
</dbReference>
<dbReference type="GO" id="GO:0005737">
    <property type="term" value="C:cytoplasm"/>
    <property type="evidence" value="ECO:0007669"/>
    <property type="project" value="InterPro"/>
</dbReference>
<dbReference type="GO" id="GO:0004109">
    <property type="term" value="F:coproporphyrinogen oxidase activity"/>
    <property type="evidence" value="ECO:0007669"/>
    <property type="project" value="InterPro"/>
</dbReference>
<gene>
    <name evidence="3" type="ORF">IAC07_08565</name>
</gene>
<comment type="similarity">
    <text evidence="1">Belongs to the anaerobic coproporphyrinogen-III oxidase family. HemW subfamily.</text>
</comment>
<dbReference type="SMART" id="SM00729">
    <property type="entry name" value="Elp3"/>
    <property type="match status" value="1"/>
</dbReference>
<dbReference type="SFLD" id="SFLDS00029">
    <property type="entry name" value="Radical_SAM"/>
    <property type="match status" value="1"/>
</dbReference>
<dbReference type="Gene3D" id="3.30.750.200">
    <property type="match status" value="1"/>
</dbReference>
<accession>A0A940DPX6</accession>
<comment type="caution">
    <text evidence="3">The sequence shown here is derived from an EMBL/GenBank/DDBJ whole genome shotgun (WGS) entry which is preliminary data.</text>
</comment>
<feature type="domain" description="Radical SAM core" evidence="2">
    <location>
        <begin position="1"/>
        <end position="241"/>
    </location>
</feature>
<evidence type="ECO:0000256" key="1">
    <source>
        <dbReference type="ARBA" id="ARBA00006100"/>
    </source>
</evidence>
<dbReference type="InterPro" id="IPR007197">
    <property type="entry name" value="rSAM"/>
</dbReference>
<dbReference type="SFLD" id="SFLDG01065">
    <property type="entry name" value="anaerobic_coproporphyrinogen-I"/>
    <property type="match status" value="1"/>
</dbReference>
<sequence length="387" mass="42096">MVYVHVPFCGSFCTYCGFYSETMASAGNCIGPYCRALEGEIRLRKDEILGADSPDTLYIGGGTPSVLPPDCIGSIAEALYAVRGRAGYEEFTVEVNPEDIAEKGLPYVRALAAAGVDRISMGVQSLDDNVLKWMNRRHDAATARRAYRILREAGISNISLDLIFGISSMPDRIWLSSLKEAADGLGTGFPPEHISAYQLSVEPGSVLGQLVSSGKYAEASDVCCSRQYDMLCGFLAEAGYRHYEISNFALPGHEARHNSGYWTHSPYVGLGPAAHSFSLSGRRRSWNVSSLSGYLAASSERPDLLPDGAPVFSGGHEILTDRQLAMEKIMLGLRTDTGVDEGYLRENTRAGAVDRALESGSLCRSRSCLRIPEVRFFVSDNIIAELF</sequence>
<reference evidence="3" key="1">
    <citation type="submission" date="2020-10" db="EMBL/GenBank/DDBJ databases">
        <authorList>
            <person name="Gilroy R."/>
        </authorList>
    </citation>
    <scope>NUCLEOTIDE SEQUENCE</scope>
    <source>
        <strain evidence="3">F1-3629</strain>
    </source>
</reference>
<dbReference type="SUPFAM" id="SSF102114">
    <property type="entry name" value="Radical SAM enzymes"/>
    <property type="match status" value="1"/>
</dbReference>
<dbReference type="Proteomes" id="UP000771749">
    <property type="component" value="Unassembled WGS sequence"/>
</dbReference>
<proteinExistence type="inferred from homology"/>
<evidence type="ECO:0000259" key="2">
    <source>
        <dbReference type="PROSITE" id="PS51918"/>
    </source>
</evidence>
<evidence type="ECO:0000313" key="4">
    <source>
        <dbReference type="Proteomes" id="UP000771749"/>
    </source>
</evidence>
<evidence type="ECO:0000313" key="3">
    <source>
        <dbReference type="EMBL" id="MBO8454756.1"/>
    </source>
</evidence>
<dbReference type="InterPro" id="IPR034505">
    <property type="entry name" value="Coproporphyrinogen-III_oxidase"/>
</dbReference>
<dbReference type="GO" id="GO:0006779">
    <property type="term" value="P:porphyrin-containing compound biosynthetic process"/>
    <property type="evidence" value="ECO:0007669"/>
    <property type="project" value="InterPro"/>
</dbReference>
<dbReference type="Pfam" id="PF04055">
    <property type="entry name" value="Radical_SAM"/>
    <property type="match status" value="1"/>
</dbReference>
<dbReference type="InterPro" id="IPR058240">
    <property type="entry name" value="rSAM_sf"/>
</dbReference>
<dbReference type="SFLD" id="SFLDF00562">
    <property type="entry name" value="HemN-like__clustered_with_heat"/>
    <property type="match status" value="1"/>
</dbReference>
<dbReference type="InterPro" id="IPR006638">
    <property type="entry name" value="Elp3/MiaA/NifB-like_rSAM"/>
</dbReference>
<dbReference type="AlphaFoldDB" id="A0A940DPX6"/>
<reference evidence="3" key="2">
    <citation type="journal article" date="2021" name="PeerJ">
        <title>Extensive microbial diversity within the chicken gut microbiome revealed by metagenomics and culture.</title>
        <authorList>
            <person name="Gilroy R."/>
            <person name="Ravi A."/>
            <person name="Getino M."/>
            <person name="Pursley I."/>
            <person name="Horton D.L."/>
            <person name="Alikhan N.F."/>
            <person name="Baker D."/>
            <person name="Gharbi K."/>
            <person name="Hall N."/>
            <person name="Watson M."/>
            <person name="Adriaenssens E.M."/>
            <person name="Foster-Nyarko E."/>
            <person name="Jarju S."/>
            <person name="Secka A."/>
            <person name="Antonio M."/>
            <person name="Oren A."/>
            <person name="Chaudhuri R.R."/>
            <person name="La Ragione R."/>
            <person name="Hildebrand F."/>
            <person name="Pallen M.J."/>
        </authorList>
    </citation>
    <scope>NUCLEOTIDE SEQUENCE</scope>
    <source>
        <strain evidence="3">F1-3629</strain>
    </source>
</reference>
<dbReference type="PANTHER" id="PTHR13932">
    <property type="entry name" value="COPROPORPHYRINIGEN III OXIDASE"/>
    <property type="match status" value="1"/>
</dbReference>
<dbReference type="PROSITE" id="PS51918">
    <property type="entry name" value="RADICAL_SAM"/>
    <property type="match status" value="1"/>
</dbReference>
<dbReference type="EMBL" id="JADIMJ010000130">
    <property type="protein sequence ID" value="MBO8454756.1"/>
    <property type="molecule type" value="Genomic_DNA"/>
</dbReference>
<dbReference type="InterPro" id="IPR004559">
    <property type="entry name" value="HemW-like"/>
</dbReference>
<name>A0A940DPX6_9BACT</name>
<protein>
    <submittedName>
        <fullName evidence="3">Coproporphyrinogen III oxidase family protein</fullName>
    </submittedName>
</protein>